<evidence type="ECO:0000256" key="3">
    <source>
        <dbReference type="ARBA" id="ARBA00009370"/>
    </source>
</evidence>
<sequence>MKTLYEIWSWFRSLGIAFIVAFCISLFVFQPFKVSGHSMDPSLHDKQYLIVNKFPHTFSYLPNYSDIVVIDSRIDRKRTFKDDLMEFPLLQFLTSGSDPIFYVKRVIGKPGDSLKFKDNQVYRNGVALDEAYIKEAMKYSSDQKVVVPDKHIYVMGDNRNNSKDSRSIGFIPLDHVMGKKFP</sequence>
<dbReference type="GO" id="GO:0005886">
    <property type="term" value="C:plasma membrane"/>
    <property type="evidence" value="ECO:0007669"/>
    <property type="project" value="UniProtKB-SubCell"/>
</dbReference>
<dbReference type="GO" id="GO:0006465">
    <property type="term" value="P:signal peptide processing"/>
    <property type="evidence" value="ECO:0007669"/>
    <property type="project" value="InterPro"/>
</dbReference>
<protein>
    <recommendedName>
        <fullName evidence="4 7">Signal peptidase I</fullName>
        <ecNumber evidence="4 7">3.4.21.89</ecNumber>
    </recommendedName>
</protein>
<dbReference type="Gene3D" id="2.10.109.10">
    <property type="entry name" value="Umud Fragment, subunit A"/>
    <property type="match status" value="1"/>
</dbReference>
<dbReference type="PROSITE" id="PS00761">
    <property type="entry name" value="SPASE_I_3"/>
    <property type="match status" value="1"/>
</dbReference>
<accession>A0A6B8RSN9</accession>
<evidence type="ECO:0000313" key="9">
    <source>
        <dbReference type="EMBL" id="QGQ98575.1"/>
    </source>
</evidence>
<gene>
    <name evidence="9" type="primary">lepB</name>
    <name evidence="9" type="ORF">EHS13_28695</name>
</gene>
<dbReference type="CDD" id="cd06530">
    <property type="entry name" value="S26_SPase_I"/>
    <property type="match status" value="1"/>
</dbReference>
<dbReference type="AlphaFoldDB" id="A0A6B8RSN9"/>
<keyword evidence="7" id="KW-0645">Protease</keyword>
<dbReference type="Pfam" id="PF10502">
    <property type="entry name" value="Peptidase_S26"/>
    <property type="match status" value="1"/>
</dbReference>
<proteinExistence type="inferred from homology"/>
<dbReference type="GO" id="GO:0009003">
    <property type="term" value="F:signal peptidase activity"/>
    <property type="evidence" value="ECO:0007669"/>
    <property type="project" value="UniProtKB-EC"/>
</dbReference>
<evidence type="ECO:0000259" key="8">
    <source>
        <dbReference type="Pfam" id="PF10502"/>
    </source>
</evidence>
<keyword evidence="7" id="KW-1133">Transmembrane helix</keyword>
<dbReference type="KEGG" id="ppsc:EHS13_28695"/>
<evidence type="ECO:0000256" key="4">
    <source>
        <dbReference type="ARBA" id="ARBA00013208"/>
    </source>
</evidence>
<keyword evidence="10" id="KW-1185">Reference proteome</keyword>
<dbReference type="InterPro" id="IPR000223">
    <property type="entry name" value="Pept_S26A_signal_pept_1"/>
</dbReference>
<dbReference type="NCBIfam" id="TIGR02227">
    <property type="entry name" value="sigpep_I_bact"/>
    <property type="match status" value="1"/>
</dbReference>
<comment type="similarity">
    <text evidence="3 7">Belongs to the peptidase S26 family.</text>
</comment>
<keyword evidence="7" id="KW-0812">Transmembrane</keyword>
<dbReference type="PANTHER" id="PTHR43390:SF1">
    <property type="entry name" value="CHLOROPLAST PROCESSING PEPTIDASE"/>
    <property type="match status" value="1"/>
</dbReference>
<comment type="catalytic activity">
    <reaction evidence="1 7">
        <text>Cleavage of hydrophobic, N-terminal signal or leader sequences from secreted and periplasmic proteins.</text>
        <dbReference type="EC" id="3.4.21.89"/>
    </reaction>
</comment>
<keyword evidence="7" id="KW-0472">Membrane</keyword>
<dbReference type="GO" id="GO:0004252">
    <property type="term" value="F:serine-type endopeptidase activity"/>
    <property type="evidence" value="ECO:0007669"/>
    <property type="project" value="InterPro"/>
</dbReference>
<dbReference type="OrthoDB" id="9802919at2"/>
<evidence type="ECO:0000313" key="10">
    <source>
        <dbReference type="Proteomes" id="UP000426246"/>
    </source>
</evidence>
<name>A0A6B8RSN9_9BACL</name>
<evidence type="ECO:0000256" key="1">
    <source>
        <dbReference type="ARBA" id="ARBA00000677"/>
    </source>
</evidence>
<dbReference type="EMBL" id="CP034235">
    <property type="protein sequence ID" value="QGQ98575.1"/>
    <property type="molecule type" value="Genomic_DNA"/>
</dbReference>
<comment type="subcellular location">
    <subcellularLocation>
        <location evidence="2">Cell membrane</location>
        <topology evidence="2">Single-pass type II membrane protein</topology>
    </subcellularLocation>
    <subcellularLocation>
        <location evidence="7">Membrane</location>
        <topology evidence="7">Single-pass type II membrane protein</topology>
    </subcellularLocation>
</comment>
<dbReference type="PRINTS" id="PR00727">
    <property type="entry name" value="LEADERPTASE"/>
</dbReference>
<evidence type="ECO:0000256" key="2">
    <source>
        <dbReference type="ARBA" id="ARBA00004401"/>
    </source>
</evidence>
<dbReference type="EC" id="3.4.21.89" evidence="4 7"/>
<evidence type="ECO:0000256" key="6">
    <source>
        <dbReference type="PIRSR" id="PIRSR600223-1"/>
    </source>
</evidence>
<feature type="active site" evidence="6">
    <location>
        <position position="104"/>
    </location>
</feature>
<dbReference type="InterPro" id="IPR019757">
    <property type="entry name" value="Pept_S26A_signal_pept_1_Lys-AS"/>
</dbReference>
<evidence type="ECO:0000256" key="5">
    <source>
        <dbReference type="ARBA" id="ARBA00022801"/>
    </source>
</evidence>
<dbReference type="InterPro" id="IPR019533">
    <property type="entry name" value="Peptidase_S26"/>
</dbReference>
<dbReference type="Proteomes" id="UP000426246">
    <property type="component" value="Chromosome"/>
</dbReference>
<dbReference type="PANTHER" id="PTHR43390">
    <property type="entry name" value="SIGNAL PEPTIDASE I"/>
    <property type="match status" value="1"/>
</dbReference>
<feature type="transmembrane region" description="Helical" evidence="7">
    <location>
        <begin position="7"/>
        <end position="29"/>
    </location>
</feature>
<organism evidence="9 10">
    <name type="scientific">Paenibacillus psychroresistens</name>
    <dbReference type="NCBI Taxonomy" id="1778678"/>
    <lineage>
        <taxon>Bacteria</taxon>
        <taxon>Bacillati</taxon>
        <taxon>Bacillota</taxon>
        <taxon>Bacilli</taxon>
        <taxon>Bacillales</taxon>
        <taxon>Paenibacillaceae</taxon>
        <taxon>Paenibacillus</taxon>
    </lineage>
</organism>
<dbReference type="RefSeq" id="WP_155703684.1">
    <property type="nucleotide sequence ID" value="NZ_CP034235.1"/>
</dbReference>
<dbReference type="PROSITE" id="PS00760">
    <property type="entry name" value="SPASE_I_2"/>
    <property type="match status" value="1"/>
</dbReference>
<feature type="active site" evidence="6">
    <location>
        <position position="38"/>
    </location>
</feature>
<dbReference type="InterPro" id="IPR036286">
    <property type="entry name" value="LexA/Signal_pep-like_sf"/>
</dbReference>
<dbReference type="SUPFAM" id="SSF51306">
    <property type="entry name" value="LexA/Signal peptidase"/>
    <property type="match status" value="1"/>
</dbReference>
<evidence type="ECO:0000256" key="7">
    <source>
        <dbReference type="RuleBase" id="RU362042"/>
    </source>
</evidence>
<feature type="domain" description="Peptidase S26" evidence="8">
    <location>
        <begin position="8"/>
        <end position="180"/>
    </location>
</feature>
<dbReference type="InterPro" id="IPR019758">
    <property type="entry name" value="Pept_S26A_signal_pept_1_CS"/>
</dbReference>
<keyword evidence="5 7" id="KW-0378">Hydrolase</keyword>
<reference evidence="10" key="1">
    <citation type="submission" date="2018-11" db="EMBL/GenBank/DDBJ databases">
        <title>Complete genome sequence of Paenibacillus sp. ML311-T8.</title>
        <authorList>
            <person name="Nam Y.-D."/>
            <person name="Kang J."/>
            <person name="Chung W.-H."/>
            <person name="Park Y.S."/>
        </authorList>
    </citation>
    <scope>NUCLEOTIDE SEQUENCE [LARGE SCALE GENOMIC DNA]</scope>
    <source>
        <strain evidence="10">ML311-T8</strain>
    </source>
</reference>